<dbReference type="PANTHER" id="PTHR11717:SF31">
    <property type="entry name" value="LOW MOLECULAR WEIGHT PROTEIN-TYROSINE-PHOSPHATASE ETP-RELATED"/>
    <property type="match status" value="1"/>
</dbReference>
<dbReference type="Gene3D" id="3.40.50.2300">
    <property type="match status" value="1"/>
</dbReference>
<gene>
    <name evidence="2" type="ORF">BJ963_002156</name>
</gene>
<dbReference type="EMBL" id="JACCBJ010000001">
    <property type="protein sequence ID" value="NYD74637.1"/>
    <property type="molecule type" value="Genomic_DNA"/>
</dbReference>
<protein>
    <submittedName>
        <fullName evidence="2">Protein-tyrosine-phosphatase</fullName>
    </submittedName>
</protein>
<reference evidence="2 3" key="1">
    <citation type="submission" date="2020-07" db="EMBL/GenBank/DDBJ databases">
        <title>Sequencing the genomes of 1000 actinobacteria strains.</title>
        <authorList>
            <person name="Klenk H.-P."/>
        </authorList>
    </citation>
    <scope>NUCLEOTIDE SEQUENCE [LARGE SCALE GENOMIC DNA]</scope>
    <source>
        <strain evidence="2 3">DSM 23871</strain>
    </source>
</reference>
<dbReference type="GO" id="GO:0004725">
    <property type="term" value="F:protein tyrosine phosphatase activity"/>
    <property type="evidence" value="ECO:0007669"/>
    <property type="project" value="TreeGrafter"/>
</dbReference>
<proteinExistence type="predicted"/>
<dbReference type="PANTHER" id="PTHR11717">
    <property type="entry name" value="LOW MOLECULAR WEIGHT PROTEIN TYROSINE PHOSPHATASE"/>
    <property type="match status" value="1"/>
</dbReference>
<dbReference type="SMART" id="SM00226">
    <property type="entry name" value="LMWPc"/>
    <property type="match status" value="1"/>
</dbReference>
<dbReference type="Pfam" id="PF01451">
    <property type="entry name" value="LMWPc"/>
    <property type="match status" value="1"/>
</dbReference>
<name>A0A852T0G1_9MICO</name>
<dbReference type="AlphaFoldDB" id="A0A852T0G1"/>
<sequence>MPGSDSFRILTVCTGNICRSPAMEFLLAQELAADPRFHVHSAGTHAERGWPVNPPMDRLLEDRGIDVSGFTARQADTRLLSGSDLVLTATQQHLAWVTEHEPRVVRRAFTLTEFADAIADVPDETDLPGLVAWAAAHRPALRVRSLGSPTRRGYDEGDILDPYGRGEAAYRAALGQIEPLVQRIARALLGAAQSA</sequence>
<comment type="caution">
    <text evidence="2">The sequence shown here is derived from an EMBL/GenBank/DDBJ whole genome shotgun (WGS) entry which is preliminary data.</text>
</comment>
<dbReference type="RefSeq" id="WP_179456557.1">
    <property type="nucleotide sequence ID" value="NZ_BAAAPX010000001.1"/>
</dbReference>
<organism evidence="2 3">
    <name type="scientific">Leifsonia soli</name>
    <dbReference type="NCBI Taxonomy" id="582665"/>
    <lineage>
        <taxon>Bacteria</taxon>
        <taxon>Bacillati</taxon>
        <taxon>Actinomycetota</taxon>
        <taxon>Actinomycetes</taxon>
        <taxon>Micrococcales</taxon>
        <taxon>Microbacteriaceae</taxon>
        <taxon>Leifsonia</taxon>
    </lineage>
</organism>
<dbReference type="InterPro" id="IPR036196">
    <property type="entry name" value="Ptyr_pPase_sf"/>
</dbReference>
<dbReference type="InterPro" id="IPR050438">
    <property type="entry name" value="LMW_PTPase"/>
</dbReference>
<dbReference type="SUPFAM" id="SSF52788">
    <property type="entry name" value="Phosphotyrosine protein phosphatases I"/>
    <property type="match status" value="1"/>
</dbReference>
<dbReference type="Proteomes" id="UP000589620">
    <property type="component" value="Unassembled WGS sequence"/>
</dbReference>
<accession>A0A852T0G1</accession>
<feature type="domain" description="Phosphotyrosine protein phosphatase I" evidence="1">
    <location>
        <begin position="7"/>
        <end position="187"/>
    </location>
</feature>
<keyword evidence="3" id="KW-1185">Reference proteome</keyword>
<evidence type="ECO:0000259" key="1">
    <source>
        <dbReference type="SMART" id="SM00226"/>
    </source>
</evidence>
<evidence type="ECO:0000313" key="2">
    <source>
        <dbReference type="EMBL" id="NYD74637.1"/>
    </source>
</evidence>
<evidence type="ECO:0000313" key="3">
    <source>
        <dbReference type="Proteomes" id="UP000589620"/>
    </source>
</evidence>
<dbReference type="InterPro" id="IPR023485">
    <property type="entry name" value="Ptyr_pPase"/>
</dbReference>